<evidence type="ECO:0000256" key="3">
    <source>
        <dbReference type="SAM" id="SignalP"/>
    </source>
</evidence>
<gene>
    <name evidence="4" type="ORF">QBE54_09040</name>
</gene>
<feature type="transmembrane region" description="Helical" evidence="2">
    <location>
        <begin position="417"/>
        <end position="437"/>
    </location>
</feature>
<accession>A0ABZ2YAW2</accession>
<reference evidence="4 5" key="1">
    <citation type="submission" date="2023-03" db="EMBL/GenBank/DDBJ databases">
        <title>Novel Species.</title>
        <authorList>
            <person name="Ma S."/>
        </authorList>
    </citation>
    <scope>NUCLEOTIDE SEQUENCE [LARGE SCALE GENOMIC DNA]</scope>
    <source>
        <strain evidence="4 5">B11</strain>
    </source>
</reference>
<evidence type="ECO:0000313" key="4">
    <source>
        <dbReference type="EMBL" id="WZL75722.1"/>
    </source>
</evidence>
<feature type="signal peptide" evidence="3">
    <location>
        <begin position="1"/>
        <end position="23"/>
    </location>
</feature>
<sequence length="442" mass="51930">MNWQKLIPFVLLLAIALGGSAFAQPPAFREQLVYSLASFNGATFSKSFCPQSEDTLYFIANQENVVNPRKTIVYYWPITRRYMAGFSTLNEDVPGKIEILKDGKVIQTLEKRKYSFYYPEGYWSEKTIICLDDEADTYYQKYKDAVEEFNQKLKEYYQKMTEYRKKLNEFFEEVRRRREQGETGPLDIPIPKEPQPPEFVKFYATEPQEAFIIKLPPGHYQIRLVLEDGTIFEGSEKKVVVFESRRKGGIGYEIIPGNRWTKEENCDDPSWIIHAVGKNNLYFKPFYQEEYNELYHNKLQDPQNIGRIERFKWVHTEEVKNAYLLFGKGEEIIQKVERAPYFVKQVPGPELGYEILPYDEELKKQGYQPTFEGYKISLSENLAKTDYTIQMVDAEKGEPLPKSERTIRMLKKENHVYLYPIAVFPLVIGAVVTLSRLRRVER</sequence>
<evidence type="ECO:0000256" key="1">
    <source>
        <dbReference type="SAM" id="Coils"/>
    </source>
</evidence>
<feature type="coiled-coil region" evidence="1">
    <location>
        <begin position="139"/>
        <end position="173"/>
    </location>
</feature>
<evidence type="ECO:0000313" key="5">
    <source>
        <dbReference type="Proteomes" id="UP001461341"/>
    </source>
</evidence>
<keyword evidence="5" id="KW-1185">Reference proteome</keyword>
<dbReference type="EMBL" id="CP121689">
    <property type="protein sequence ID" value="WZL75722.1"/>
    <property type="molecule type" value="Genomic_DNA"/>
</dbReference>
<feature type="chain" id="PRO_5045309618" evidence="3">
    <location>
        <begin position="24"/>
        <end position="442"/>
    </location>
</feature>
<keyword evidence="2" id="KW-1133">Transmembrane helix</keyword>
<evidence type="ECO:0000256" key="2">
    <source>
        <dbReference type="SAM" id="Phobius"/>
    </source>
</evidence>
<keyword evidence="1" id="KW-0175">Coiled coil</keyword>
<dbReference type="Proteomes" id="UP001461341">
    <property type="component" value="Chromosome"/>
</dbReference>
<proteinExistence type="predicted"/>
<organism evidence="4 5">
    <name type="scientific">Thermatribacter velox</name>
    <dbReference type="NCBI Taxonomy" id="3039681"/>
    <lineage>
        <taxon>Bacteria</taxon>
        <taxon>Pseudomonadati</taxon>
        <taxon>Atribacterota</taxon>
        <taxon>Atribacteria</taxon>
        <taxon>Atribacterales</taxon>
        <taxon>Thermatribacteraceae</taxon>
        <taxon>Thermatribacter</taxon>
    </lineage>
</organism>
<keyword evidence="3" id="KW-0732">Signal</keyword>
<protein>
    <submittedName>
        <fullName evidence="4">Uncharacterized protein</fullName>
    </submittedName>
</protein>
<dbReference type="RefSeq" id="WP_369017872.1">
    <property type="nucleotide sequence ID" value="NZ_CP121689.1"/>
</dbReference>
<keyword evidence="2" id="KW-0472">Membrane</keyword>
<name>A0ABZ2YAW2_9BACT</name>
<keyword evidence="2" id="KW-0812">Transmembrane</keyword>